<feature type="region of interest" description="Disordered" evidence="1">
    <location>
        <begin position="1"/>
        <end position="23"/>
    </location>
</feature>
<accession>A0A1G9YU38</accession>
<dbReference type="RefSeq" id="WP_172664860.1">
    <property type="nucleotide sequence ID" value="NZ_FNGY01000006.1"/>
</dbReference>
<dbReference type="EMBL" id="FNGY01000006">
    <property type="protein sequence ID" value="SDN12620.1"/>
    <property type="molecule type" value="Genomic_DNA"/>
</dbReference>
<evidence type="ECO:0000313" key="3">
    <source>
        <dbReference type="Proteomes" id="UP000183200"/>
    </source>
</evidence>
<organism evidence="2 3">
    <name type="scientific">Pedobacter steynii</name>
    <dbReference type="NCBI Taxonomy" id="430522"/>
    <lineage>
        <taxon>Bacteria</taxon>
        <taxon>Pseudomonadati</taxon>
        <taxon>Bacteroidota</taxon>
        <taxon>Sphingobacteriia</taxon>
        <taxon>Sphingobacteriales</taxon>
        <taxon>Sphingobacteriaceae</taxon>
        <taxon>Pedobacter</taxon>
    </lineage>
</organism>
<evidence type="ECO:0000256" key="1">
    <source>
        <dbReference type="SAM" id="MobiDB-lite"/>
    </source>
</evidence>
<dbReference type="AlphaFoldDB" id="A0A1G9YU38"/>
<reference evidence="3" key="1">
    <citation type="submission" date="2016-10" db="EMBL/GenBank/DDBJ databases">
        <authorList>
            <person name="Varghese N."/>
            <person name="Submissions S."/>
        </authorList>
    </citation>
    <scope>NUCLEOTIDE SEQUENCE [LARGE SCALE GENOMIC DNA]</scope>
    <source>
        <strain evidence="3">DSM 19110</strain>
    </source>
</reference>
<gene>
    <name evidence="2" type="ORF">SAMN05421820_106235</name>
</gene>
<keyword evidence="3" id="KW-1185">Reference proteome</keyword>
<sequence>MLKNNLNRKGVQQLNRNELKKVTGGARPPGCTFNCSHRVNGGPSKYC</sequence>
<feature type="compositionally biased region" description="Polar residues" evidence="1">
    <location>
        <begin position="1"/>
        <end position="16"/>
    </location>
</feature>
<protein>
    <submittedName>
        <fullName evidence="2">Uncharacterized protein</fullName>
    </submittedName>
</protein>
<proteinExistence type="predicted"/>
<dbReference type="Proteomes" id="UP000183200">
    <property type="component" value="Unassembled WGS sequence"/>
</dbReference>
<evidence type="ECO:0000313" key="2">
    <source>
        <dbReference type="EMBL" id="SDN12620.1"/>
    </source>
</evidence>
<name>A0A1G9YU38_9SPHI</name>